<dbReference type="EMBL" id="BAAARW010000001">
    <property type="protein sequence ID" value="GAA2399720.1"/>
    <property type="molecule type" value="Genomic_DNA"/>
</dbReference>
<feature type="transmembrane region" description="Helical" evidence="2">
    <location>
        <begin position="388"/>
        <end position="413"/>
    </location>
</feature>
<accession>A0ABN3ICU4</accession>
<evidence type="ECO:0000256" key="2">
    <source>
        <dbReference type="SAM" id="Phobius"/>
    </source>
</evidence>
<feature type="region of interest" description="Disordered" evidence="1">
    <location>
        <begin position="298"/>
        <end position="328"/>
    </location>
</feature>
<reference evidence="3 4" key="1">
    <citation type="journal article" date="2019" name="Int. J. Syst. Evol. Microbiol.">
        <title>The Global Catalogue of Microorganisms (GCM) 10K type strain sequencing project: providing services to taxonomists for standard genome sequencing and annotation.</title>
        <authorList>
            <consortium name="The Broad Institute Genomics Platform"/>
            <consortium name="The Broad Institute Genome Sequencing Center for Infectious Disease"/>
            <person name="Wu L."/>
            <person name="Ma J."/>
        </authorList>
    </citation>
    <scope>NUCLEOTIDE SEQUENCE [LARGE SCALE GENOMIC DNA]</scope>
    <source>
        <strain evidence="3 4">JCM 3325</strain>
    </source>
</reference>
<feature type="transmembrane region" description="Helical" evidence="2">
    <location>
        <begin position="23"/>
        <end position="43"/>
    </location>
</feature>
<protein>
    <recommendedName>
        <fullName evidence="5">DUF4190 domain-containing protein</fullName>
    </recommendedName>
</protein>
<evidence type="ECO:0008006" key="5">
    <source>
        <dbReference type="Google" id="ProtNLM"/>
    </source>
</evidence>
<feature type="transmembrane region" description="Helical" evidence="2">
    <location>
        <begin position="354"/>
        <end position="376"/>
    </location>
</feature>
<gene>
    <name evidence="3" type="ORF">GCM10010191_03540</name>
</gene>
<dbReference type="Proteomes" id="UP001501231">
    <property type="component" value="Unassembled WGS sequence"/>
</dbReference>
<evidence type="ECO:0000313" key="3">
    <source>
        <dbReference type="EMBL" id="GAA2399720.1"/>
    </source>
</evidence>
<evidence type="ECO:0000256" key="1">
    <source>
        <dbReference type="SAM" id="MobiDB-lite"/>
    </source>
</evidence>
<keyword evidence="2" id="KW-0472">Membrane</keyword>
<keyword evidence="2" id="KW-0812">Transmembrane</keyword>
<evidence type="ECO:0000313" key="4">
    <source>
        <dbReference type="Proteomes" id="UP001501231"/>
    </source>
</evidence>
<proteinExistence type="predicted"/>
<organism evidence="3 4">
    <name type="scientific">Actinomadura vinacea</name>
    <dbReference type="NCBI Taxonomy" id="115336"/>
    <lineage>
        <taxon>Bacteria</taxon>
        <taxon>Bacillati</taxon>
        <taxon>Actinomycetota</taxon>
        <taxon>Actinomycetes</taxon>
        <taxon>Streptosporangiales</taxon>
        <taxon>Thermomonosporaceae</taxon>
        <taxon>Actinomadura</taxon>
    </lineage>
</organism>
<comment type="caution">
    <text evidence="3">The sequence shown here is derived from an EMBL/GenBank/DDBJ whole genome shotgun (WGS) entry which is preliminary data.</text>
</comment>
<sequence>MSGQTRAACAERCQSPVRVRQRVLGLSLVSLALGLVLGTLGFFNAPVSGGPAPVDQLLTASRVPVGQAQNTVDVVPAVQAPGRVTTVGLAALKAPVDWDKTKNIRTIDGDPGGQLQWDPETGRVRVCDVEDDGHYVRGYAYKKGVAVARVRAGEKGKCDEASTGYKSGEGARYDLVVCLATENGEGYCNNSTSGTWPKAERSEDDCEKLDGKKYIECVGGVDQACGNLTTNPGEKKRCIKNGGEIKEPEGCELLPPFLQPAGCGGGGGSGGGSDSGDGNCALLSGKAKEVCLGDSRNRVGGGSGSGGLYSTEKPDVPAPPNGSPGDKDPYVTLPRGHAEGVSAVAGPLAPLLRWLVWTVLGACVLGFMLVGGNMAIKHKRSEAGAHAAGLGWVMLASVVAASGAAVAFISLLIDPL</sequence>
<name>A0ABN3ICU4_9ACTN</name>
<keyword evidence="2" id="KW-1133">Transmembrane helix</keyword>
<keyword evidence="4" id="KW-1185">Reference proteome</keyword>